<feature type="signal peptide" evidence="1">
    <location>
        <begin position="1"/>
        <end position="21"/>
    </location>
</feature>
<evidence type="ECO:0008006" key="4">
    <source>
        <dbReference type="Google" id="ProtNLM"/>
    </source>
</evidence>
<protein>
    <recommendedName>
        <fullName evidence="4">Carboxypeptidase regulatory-like domain-containing protein</fullName>
    </recommendedName>
</protein>
<evidence type="ECO:0000313" key="2">
    <source>
        <dbReference type="EMBL" id="MBA2113018.1"/>
    </source>
</evidence>
<reference evidence="2 3" key="1">
    <citation type="submission" date="2020-05" db="EMBL/GenBank/DDBJ databases">
        <title>Bremerella alba sp. nov., a novel planctomycete isolated from the surface of the macroalga Fucus spiralis.</title>
        <authorList>
            <person name="Godinho O."/>
            <person name="Botelho R."/>
            <person name="Albuquerque L."/>
            <person name="Wiegand S."/>
            <person name="Da Costa M.S."/>
            <person name="Lobo-Da-Cunha A."/>
            <person name="Jogler C."/>
            <person name="Lage O.M."/>
        </authorList>
    </citation>
    <scope>NUCLEOTIDE SEQUENCE [LARGE SCALE GENOMIC DNA]</scope>
    <source>
        <strain evidence="2 3">FF15</strain>
    </source>
</reference>
<dbReference type="EMBL" id="JABRWO010000001">
    <property type="protein sequence ID" value="MBA2113018.1"/>
    <property type="molecule type" value="Genomic_DNA"/>
</dbReference>
<evidence type="ECO:0000313" key="3">
    <source>
        <dbReference type="Proteomes" id="UP000551616"/>
    </source>
</evidence>
<organism evidence="2 3">
    <name type="scientific">Bremerella alba</name>
    <dbReference type="NCBI Taxonomy" id="980252"/>
    <lineage>
        <taxon>Bacteria</taxon>
        <taxon>Pseudomonadati</taxon>
        <taxon>Planctomycetota</taxon>
        <taxon>Planctomycetia</taxon>
        <taxon>Pirellulales</taxon>
        <taxon>Pirellulaceae</taxon>
        <taxon>Bremerella</taxon>
    </lineage>
</organism>
<dbReference type="Proteomes" id="UP000551616">
    <property type="component" value="Unassembled WGS sequence"/>
</dbReference>
<keyword evidence="1" id="KW-0732">Signal</keyword>
<dbReference type="AlphaFoldDB" id="A0A7V9A5B3"/>
<proteinExistence type="predicted"/>
<dbReference type="RefSeq" id="WP_235989653.1">
    <property type="nucleotide sequence ID" value="NZ_JABRWO010000001.1"/>
</dbReference>
<sequence>MTKYSFGLLLCVFVCTFTVGCGPGGPPSGKVTGSVTYNDKPLMTGTVILVPEQEGLGYAQGTIQPDGTYQAETKEYGQNIPVGSYRVMISAVEDRGPEHPARPLIPFHYSSEAQSGLQANVQEGDNTIDFHLTK</sequence>
<comment type="caution">
    <text evidence="2">The sequence shown here is derived from an EMBL/GenBank/DDBJ whole genome shotgun (WGS) entry which is preliminary data.</text>
</comment>
<accession>A0A7V9A5B3</accession>
<keyword evidence="3" id="KW-1185">Reference proteome</keyword>
<name>A0A7V9A5B3_9BACT</name>
<evidence type="ECO:0000256" key="1">
    <source>
        <dbReference type="SAM" id="SignalP"/>
    </source>
</evidence>
<feature type="chain" id="PRO_5030534320" description="Carboxypeptidase regulatory-like domain-containing protein" evidence="1">
    <location>
        <begin position="22"/>
        <end position="134"/>
    </location>
</feature>
<gene>
    <name evidence="2" type="ORF">HOV93_01640</name>
</gene>
<dbReference type="PROSITE" id="PS51257">
    <property type="entry name" value="PROKAR_LIPOPROTEIN"/>
    <property type="match status" value="1"/>
</dbReference>